<organism evidence="1 2">
    <name type="scientific">Candidatus Dojkabacteria bacterium CG_4_10_14_0_2_um_filter_Dojkabacteria_WS6_41_15</name>
    <dbReference type="NCBI Taxonomy" id="2014249"/>
    <lineage>
        <taxon>Bacteria</taxon>
        <taxon>Candidatus Dojkabacteria</taxon>
    </lineage>
</organism>
<evidence type="ECO:0000313" key="1">
    <source>
        <dbReference type="EMBL" id="PJA15249.1"/>
    </source>
</evidence>
<comment type="caution">
    <text evidence="1">The sequence shown here is derived from an EMBL/GenBank/DDBJ whole genome shotgun (WGS) entry which is preliminary data.</text>
</comment>
<dbReference type="AlphaFoldDB" id="A0A2M7W341"/>
<dbReference type="EMBL" id="PFQB01000021">
    <property type="protein sequence ID" value="PJA15249.1"/>
    <property type="molecule type" value="Genomic_DNA"/>
</dbReference>
<reference evidence="2" key="1">
    <citation type="submission" date="2017-09" db="EMBL/GenBank/DDBJ databases">
        <title>Depth-based differentiation of microbial function through sediment-hosted aquifers and enrichment of novel symbionts in the deep terrestrial subsurface.</title>
        <authorList>
            <person name="Probst A.J."/>
            <person name="Ladd B."/>
            <person name="Jarett J.K."/>
            <person name="Geller-Mcgrath D.E."/>
            <person name="Sieber C.M.K."/>
            <person name="Emerson J.B."/>
            <person name="Anantharaman K."/>
            <person name="Thomas B.C."/>
            <person name="Malmstrom R."/>
            <person name="Stieglmeier M."/>
            <person name="Klingl A."/>
            <person name="Woyke T."/>
            <person name="Ryan C.M."/>
            <person name="Banfield J.F."/>
        </authorList>
    </citation>
    <scope>NUCLEOTIDE SEQUENCE [LARGE SCALE GENOMIC DNA]</scope>
</reference>
<evidence type="ECO:0000313" key="2">
    <source>
        <dbReference type="Proteomes" id="UP000228952"/>
    </source>
</evidence>
<gene>
    <name evidence="1" type="ORF">COX64_00920</name>
</gene>
<dbReference type="Proteomes" id="UP000228952">
    <property type="component" value="Unassembled WGS sequence"/>
</dbReference>
<protein>
    <submittedName>
        <fullName evidence="1">Uncharacterized protein</fullName>
    </submittedName>
</protein>
<accession>A0A2M7W341</accession>
<name>A0A2M7W341_9BACT</name>
<sequence>MLNTTLKKILNKLGITSESKLGRLWRSIQLSEKLTKRLYFADLVNSYYIARYINSWEQPVQDTDLLSILVFSYDRAFQLDALLGSFSDKVVDAKKYKLAIIYRFSTPEHQQAYDEVFALHQDLNIIPIHQDTGTSFKVQTIKIIEGFTSKKLMFLVDDILFTEDVDLKEFASLPNEFYIPSLRLGKNITYSYAASKNIEIPQFIAPTIFSEAKLIPHQTNVWKWSTGERHWRRMLSVDGNIFDRREYLFLMQQVDFTSPNTLEDAVATAFDEFYKHKLGICYDKSKLVNIPINNVNQLQDSSFHNRFGNIHQDTLLKLWQQKQQMAYRNLYGVHNTSVHEEIPFETQAR</sequence>
<proteinExistence type="predicted"/>